<sequence>MGNRYATISTRYKNPKSYRGLTDVELCYVSDLVKLKEYINQQMQTDPTDQNTTTANTANTHRITTCLREW</sequence>
<dbReference type="Proteomes" id="UP000541444">
    <property type="component" value="Unassembled WGS sequence"/>
</dbReference>
<protein>
    <submittedName>
        <fullName evidence="1">Uncharacterized protein</fullName>
    </submittedName>
</protein>
<comment type="caution">
    <text evidence="1">The sequence shown here is derived from an EMBL/GenBank/DDBJ whole genome shotgun (WGS) entry which is preliminary data.</text>
</comment>
<dbReference type="EMBL" id="JACGCM010001782">
    <property type="protein sequence ID" value="KAF6149688.1"/>
    <property type="molecule type" value="Genomic_DNA"/>
</dbReference>
<proteinExistence type="predicted"/>
<organism evidence="1 2">
    <name type="scientific">Kingdonia uniflora</name>
    <dbReference type="NCBI Taxonomy" id="39325"/>
    <lineage>
        <taxon>Eukaryota</taxon>
        <taxon>Viridiplantae</taxon>
        <taxon>Streptophyta</taxon>
        <taxon>Embryophyta</taxon>
        <taxon>Tracheophyta</taxon>
        <taxon>Spermatophyta</taxon>
        <taxon>Magnoliopsida</taxon>
        <taxon>Ranunculales</taxon>
        <taxon>Circaeasteraceae</taxon>
        <taxon>Kingdonia</taxon>
    </lineage>
</organism>
<evidence type="ECO:0000313" key="1">
    <source>
        <dbReference type="EMBL" id="KAF6149688.1"/>
    </source>
</evidence>
<reference evidence="1 2" key="1">
    <citation type="journal article" date="2020" name="IScience">
        <title>Genome Sequencing of the Endangered Kingdonia uniflora (Circaeasteraceae, Ranunculales) Reveals Potential Mechanisms of Evolutionary Specialization.</title>
        <authorList>
            <person name="Sun Y."/>
            <person name="Deng T."/>
            <person name="Zhang A."/>
            <person name="Moore M.J."/>
            <person name="Landis J.B."/>
            <person name="Lin N."/>
            <person name="Zhang H."/>
            <person name="Zhang X."/>
            <person name="Huang J."/>
            <person name="Zhang X."/>
            <person name="Sun H."/>
            <person name="Wang H."/>
        </authorList>
    </citation>
    <scope>NUCLEOTIDE SEQUENCE [LARGE SCALE GENOMIC DNA]</scope>
    <source>
        <strain evidence="1">TB1705</strain>
        <tissue evidence="1">Leaf</tissue>
    </source>
</reference>
<gene>
    <name evidence="1" type="ORF">GIB67_017421</name>
</gene>
<name>A0A7J7M4J4_9MAGN</name>
<keyword evidence="2" id="KW-1185">Reference proteome</keyword>
<evidence type="ECO:0000313" key="2">
    <source>
        <dbReference type="Proteomes" id="UP000541444"/>
    </source>
</evidence>
<accession>A0A7J7M4J4</accession>
<dbReference type="AlphaFoldDB" id="A0A7J7M4J4"/>